<comment type="caution">
    <text evidence="1">The sequence shown here is derived from an EMBL/GenBank/DDBJ whole genome shotgun (WGS) entry which is preliminary data.</text>
</comment>
<gene>
    <name evidence="1" type="ORF">C7B43_18360</name>
</gene>
<dbReference type="Gene3D" id="1.10.30.50">
    <property type="match status" value="1"/>
</dbReference>
<sequence>MGRHLFGKDLIIMSRLIVRTAHVDHARFYVGSARWRTSLTGIVAPLVPLLDAGVAPWPQLFLHPYGLGTRIWPSWIAWLHEAQGTRCFWCHAPMASDAATVEHVLPYGGRLWPRIDRMSQLLSLRLSHQECNQAYAAWRGQQFVRKLRRMDDRLLRLIRQQIASHPIFVLYAYRQHSPEHEAWPAAHRDSSRLPAGERLTRF</sequence>
<name>A0A2T2WR53_9FIRM</name>
<organism evidence="1 2">
    <name type="scientific">Sulfobacillus benefaciens</name>
    <dbReference type="NCBI Taxonomy" id="453960"/>
    <lineage>
        <taxon>Bacteria</taxon>
        <taxon>Bacillati</taxon>
        <taxon>Bacillota</taxon>
        <taxon>Clostridia</taxon>
        <taxon>Eubacteriales</taxon>
        <taxon>Clostridiales Family XVII. Incertae Sedis</taxon>
        <taxon>Sulfobacillus</taxon>
    </lineage>
</organism>
<evidence type="ECO:0000313" key="1">
    <source>
        <dbReference type="EMBL" id="PSR24718.1"/>
    </source>
</evidence>
<dbReference type="EMBL" id="PXYT01000069">
    <property type="protein sequence ID" value="PSR24718.1"/>
    <property type="molecule type" value="Genomic_DNA"/>
</dbReference>
<dbReference type="Proteomes" id="UP000242699">
    <property type="component" value="Unassembled WGS sequence"/>
</dbReference>
<accession>A0A2T2WR53</accession>
<evidence type="ECO:0000313" key="2">
    <source>
        <dbReference type="Proteomes" id="UP000242699"/>
    </source>
</evidence>
<proteinExistence type="predicted"/>
<dbReference type="AlphaFoldDB" id="A0A2T2WR53"/>
<reference evidence="1 2" key="1">
    <citation type="journal article" date="2014" name="BMC Genomics">
        <title>Comparison of environmental and isolate Sulfobacillus genomes reveals diverse carbon, sulfur, nitrogen, and hydrogen metabolisms.</title>
        <authorList>
            <person name="Justice N.B."/>
            <person name="Norman A."/>
            <person name="Brown C.T."/>
            <person name="Singh A."/>
            <person name="Thomas B.C."/>
            <person name="Banfield J.F."/>
        </authorList>
    </citation>
    <scope>NUCLEOTIDE SEQUENCE [LARGE SCALE GENOMIC DNA]</scope>
    <source>
        <strain evidence="1">AMDSBA1</strain>
    </source>
</reference>
<protein>
    <submittedName>
        <fullName evidence="1">Uncharacterized protein</fullName>
    </submittedName>
</protein>